<dbReference type="EMBL" id="CABFNS010000784">
    <property type="protein sequence ID" value="VUC28334.1"/>
    <property type="molecule type" value="Genomic_DNA"/>
</dbReference>
<gene>
    <name evidence="1" type="ORF">CLO192961_LOCUS230542</name>
</gene>
<keyword evidence="2" id="KW-1185">Reference proteome</keyword>
<dbReference type="Proteomes" id="UP000766486">
    <property type="component" value="Unassembled WGS sequence"/>
</dbReference>
<reference evidence="1 2" key="1">
    <citation type="submission" date="2019-06" db="EMBL/GenBank/DDBJ databases">
        <authorList>
            <person name="Broberg M."/>
        </authorList>
    </citation>
    <scope>NUCLEOTIDE SEQUENCE [LARGE SCALE GENOMIC DNA]</scope>
</reference>
<protein>
    <recommendedName>
        <fullName evidence="3">Fungal-type protein kinase domain-containing protein</fullName>
    </recommendedName>
</protein>
<accession>A0ABY6UE73</accession>
<proteinExistence type="predicted"/>
<evidence type="ECO:0000313" key="1">
    <source>
        <dbReference type="EMBL" id="VUC28334.1"/>
    </source>
</evidence>
<sequence length="120" mass="13403">MDHELQPVDSSLGWCIVLHVADALLRDPAMDIVGLQRRRLGMTVGDGPACDKWIFMDISWAPINDVKKVNDDGAGPPPSPHIVTAHRNNPQHRGIFSCRFACLMPQMTLTHWSILEPQLN</sequence>
<name>A0ABY6UE73_BIOOC</name>
<comment type="caution">
    <text evidence="1">The sequence shown here is derived from an EMBL/GenBank/DDBJ whole genome shotgun (WGS) entry which is preliminary data.</text>
</comment>
<evidence type="ECO:0000313" key="2">
    <source>
        <dbReference type="Proteomes" id="UP000766486"/>
    </source>
</evidence>
<organism evidence="1 2">
    <name type="scientific">Bionectria ochroleuca</name>
    <name type="common">Gliocladium roseum</name>
    <dbReference type="NCBI Taxonomy" id="29856"/>
    <lineage>
        <taxon>Eukaryota</taxon>
        <taxon>Fungi</taxon>
        <taxon>Dikarya</taxon>
        <taxon>Ascomycota</taxon>
        <taxon>Pezizomycotina</taxon>
        <taxon>Sordariomycetes</taxon>
        <taxon>Hypocreomycetidae</taxon>
        <taxon>Hypocreales</taxon>
        <taxon>Bionectriaceae</taxon>
        <taxon>Clonostachys</taxon>
    </lineage>
</organism>
<evidence type="ECO:0008006" key="3">
    <source>
        <dbReference type="Google" id="ProtNLM"/>
    </source>
</evidence>